<name>A0A4Y8ARM8_9FLAO</name>
<evidence type="ECO:0000259" key="7">
    <source>
        <dbReference type="Pfam" id="PF05140"/>
    </source>
</evidence>
<evidence type="ECO:0000256" key="5">
    <source>
        <dbReference type="ARBA" id="ARBA00023136"/>
    </source>
</evidence>
<evidence type="ECO:0000256" key="4">
    <source>
        <dbReference type="ARBA" id="ARBA00022989"/>
    </source>
</evidence>
<evidence type="ECO:0000256" key="3">
    <source>
        <dbReference type="ARBA" id="ARBA00022748"/>
    </source>
</evidence>
<evidence type="ECO:0000313" key="8">
    <source>
        <dbReference type="EMBL" id="TEW73850.1"/>
    </source>
</evidence>
<sequence>MSEDNLKIQRNLWENPWGYVESFFIGFGLMVTGFFLEVFVVSDTPFTVAYPYNIIFLVGYVALLVVLYKWFSNTQIIKWLTKVPASISSISLVTLLVMVMGIIPQVASESNFINNLGLNRITRNWAFLLILFQFLTCLGLISIKRILQFRWSNVGFILNHIGLFLALIAGMLGTGDLQRLSINTYEGKPSWIATDVQKNQVELPFAFYLKDFVIDEYPPKLALIDNITGTIVHNNGKNLYLVEKGETYYFQNFEVKVIDFLASAGRIGERYYPVNELGSPPAAKILVKNIETDSIKDAWISSGSFSQPYESLKISDKYSMVMTIPEVKKFSSDIDILTKEGERISTVLEVNKPFKFKGYKIYQLSYDDKMGKWSNLSVLELVRDPWLPVIYIGIFMMIAGAIYMFWMGNKITKNQ</sequence>
<comment type="caution">
    <text evidence="8">The sequence shown here is derived from an EMBL/GenBank/DDBJ whole genome shotgun (WGS) entry which is preliminary data.</text>
</comment>
<feature type="transmembrane region" description="Helical" evidence="6">
    <location>
        <begin position="83"/>
        <end position="104"/>
    </location>
</feature>
<feature type="transmembrane region" description="Helical" evidence="6">
    <location>
        <begin position="124"/>
        <end position="143"/>
    </location>
</feature>
<dbReference type="InterPro" id="IPR023494">
    <property type="entry name" value="Cyt_c_bgen_Ccs1/CcsB/ResB"/>
</dbReference>
<evidence type="ECO:0000313" key="9">
    <source>
        <dbReference type="Proteomes" id="UP000298517"/>
    </source>
</evidence>
<keyword evidence="5 6" id="KW-0472">Membrane</keyword>
<keyword evidence="9" id="KW-1185">Reference proteome</keyword>
<dbReference type="RefSeq" id="WP_134248249.1">
    <property type="nucleotide sequence ID" value="NZ_SNQI01000003.1"/>
</dbReference>
<evidence type="ECO:0000256" key="1">
    <source>
        <dbReference type="ARBA" id="ARBA00004141"/>
    </source>
</evidence>
<reference evidence="8 9" key="1">
    <citation type="journal article" date="2011" name="J. Microbiol.">
        <title>Gramella jeungdoensis sp. nov., isolated from a solar saltern in Korea.</title>
        <authorList>
            <person name="Joung Y."/>
            <person name="Kim H."/>
            <person name="Jang T."/>
            <person name="Ahn T.S."/>
            <person name="Joh K."/>
        </authorList>
    </citation>
    <scope>NUCLEOTIDE SEQUENCE [LARGE SCALE GENOMIC DNA]</scope>
    <source>
        <strain evidence="8 9">KCTC 23123</strain>
    </source>
</reference>
<dbReference type="Proteomes" id="UP000298517">
    <property type="component" value="Unassembled WGS sequence"/>
</dbReference>
<evidence type="ECO:0000256" key="2">
    <source>
        <dbReference type="ARBA" id="ARBA00022692"/>
    </source>
</evidence>
<accession>A0A4Y8ARM8</accession>
<feature type="transmembrane region" description="Helical" evidence="6">
    <location>
        <begin position="52"/>
        <end position="71"/>
    </location>
</feature>
<dbReference type="GO" id="GO:0016020">
    <property type="term" value="C:membrane"/>
    <property type="evidence" value="ECO:0007669"/>
    <property type="project" value="UniProtKB-SubCell"/>
</dbReference>
<keyword evidence="2 6" id="KW-0812">Transmembrane</keyword>
<dbReference type="InterPro" id="IPR007816">
    <property type="entry name" value="ResB-like_domain"/>
</dbReference>
<dbReference type="EMBL" id="SNQI01000003">
    <property type="protein sequence ID" value="TEW73850.1"/>
    <property type="molecule type" value="Genomic_DNA"/>
</dbReference>
<dbReference type="PANTHER" id="PTHR31566:SF5">
    <property type="entry name" value="RESB-LIKE DOMAIN-CONTAINING PROTEIN"/>
    <property type="match status" value="1"/>
</dbReference>
<feature type="transmembrane region" description="Helical" evidence="6">
    <location>
        <begin position="20"/>
        <end position="40"/>
    </location>
</feature>
<evidence type="ECO:0000256" key="6">
    <source>
        <dbReference type="SAM" id="Phobius"/>
    </source>
</evidence>
<organism evidence="8 9">
    <name type="scientific">Gramella jeungdoensis</name>
    <dbReference type="NCBI Taxonomy" id="708091"/>
    <lineage>
        <taxon>Bacteria</taxon>
        <taxon>Pseudomonadati</taxon>
        <taxon>Bacteroidota</taxon>
        <taxon>Flavobacteriia</taxon>
        <taxon>Flavobacteriales</taxon>
        <taxon>Flavobacteriaceae</taxon>
        <taxon>Christiangramia</taxon>
    </lineage>
</organism>
<proteinExistence type="predicted"/>
<feature type="transmembrane region" description="Helical" evidence="6">
    <location>
        <begin position="155"/>
        <end position="173"/>
    </location>
</feature>
<keyword evidence="4 6" id="KW-1133">Transmembrane helix</keyword>
<dbReference type="PANTHER" id="PTHR31566">
    <property type="entry name" value="CYTOCHROME C BIOGENESIS PROTEIN CCS1, CHLOROPLASTIC"/>
    <property type="match status" value="1"/>
</dbReference>
<dbReference type="GO" id="GO:0017004">
    <property type="term" value="P:cytochrome complex assembly"/>
    <property type="evidence" value="ECO:0007669"/>
    <property type="project" value="UniProtKB-KW"/>
</dbReference>
<dbReference type="OrthoDB" id="596762at2"/>
<dbReference type="Pfam" id="PF05140">
    <property type="entry name" value="ResB"/>
    <property type="match status" value="1"/>
</dbReference>
<dbReference type="AlphaFoldDB" id="A0A4Y8ARM8"/>
<comment type="subcellular location">
    <subcellularLocation>
        <location evidence="1">Membrane</location>
        <topology evidence="1">Multi-pass membrane protein</topology>
    </subcellularLocation>
</comment>
<feature type="transmembrane region" description="Helical" evidence="6">
    <location>
        <begin position="386"/>
        <end position="406"/>
    </location>
</feature>
<gene>
    <name evidence="8" type="ORF">E2488_10250</name>
</gene>
<feature type="domain" description="ResB-like" evidence="7">
    <location>
        <begin position="326"/>
        <end position="369"/>
    </location>
</feature>
<protein>
    <recommendedName>
        <fullName evidence="7">ResB-like domain-containing protein</fullName>
    </recommendedName>
</protein>
<keyword evidence="3" id="KW-0201">Cytochrome c-type biogenesis</keyword>